<protein>
    <recommendedName>
        <fullName evidence="1">Lcl C-terminal domain-containing protein</fullName>
    </recommendedName>
</protein>
<dbReference type="AlphaFoldDB" id="A0AAJ0UG90"/>
<dbReference type="Proteomes" id="UP001296967">
    <property type="component" value="Unassembled WGS sequence"/>
</dbReference>
<sequence length="1110" mass="123606">MKRVLKAVSDLKADEIGADDIGDGLATVGAVLTNYLKNSATDAIKNIRKIALQAVAELPHYFMGTKAAKIALVANKFAGLATAQFLTPDEIPFSIEVDENGELDFTYPRLSVIGAESSLIPLGEEDTKSIFTGNLTAGQNVNRVHPFVVSDQKEPPLYLPRYRLYFEHSKRELKDQIFDAAEWRGDVAVNLVLNLGRYEDEFVSGEPALFGGSENRVIKGFKPSDLARHIKEDSDEISSIELINVLGESNKSWWEFLSDDFNLGSVSVVNKTRGIFRESFGYDIFEPIGGRLENRATRFDLDHRYVFKTASLRDLRPGLALISERHDDGSYDLIVYNKSVGHNVTVLILDDEIDPTVLQSYLLKPRESLRFDPLQHENSTFLIFDHVVSGYSEFLDHGNVLQTLHAMAGLKELSFEKFLGEYGKFVGEATSNIPLDPHHFILRASSASHFDDPAENGGIEVSSDWLQSITEETHAFLRVNDNDRAGYYFAPVSQHAVKWLDDDYLVLNRVSSPLIQTTDLQTEQIRNTLVGKYGALDLHLQGITPWQDDDGQVIGITDNRGNRYRLLTYNERTDGKIEIRLQPEMDKNRLFECKSAWMSCAPLSWIDNFSYDLLITDAEIYSDSDGDAIINELDAFPDDERWHADTSGDGLPDQFIRNLRLDINNRYAELDLNGDGDTVMDAFLNDGHPLMLATPWLQLELAPGDGAVIARWEPVEPGIGSVERYDLSYKKIDEVVGLGNTLEDVTSPHRLEGLETGERYRVRLDIVTSEGFTLFTEEPLYFGPTGSLQVTLRPDEAVAAGAQWRRANTYSWFDSEQTETNIPIGAQTVEFKDIGDDWEVPSDATVSISVGETTPLTGRYTPVDDDDPTPPTATYPLNDTGIDWCADGNTNNLDCSDTAFDFPGQDGEYGRDALAREGRLDKVGAGHAGFDFTKLDANGDPLSIQDAAWSDDGREIDGTRWSCVRDNHTGLIWEVKTDDDGLRDKDHEYTWYNPETNGGRAGTQDGGSCNQSDCDTHAYVQAVNEQGLCGAKDWRLPSVDELLSIVSNDRTDPAIDTNYFPNARSSRFWSSSPVASASNGAWVVHFDHGSVYNDGYVNGDLPVRLVRAGQ</sequence>
<evidence type="ECO:0000313" key="2">
    <source>
        <dbReference type="EMBL" id="MBK5930897.1"/>
    </source>
</evidence>
<proteinExistence type="predicted"/>
<feature type="domain" description="Lcl C-terminal" evidence="1">
    <location>
        <begin position="963"/>
        <end position="1107"/>
    </location>
</feature>
<reference evidence="2" key="1">
    <citation type="submission" date="2017-05" db="EMBL/GenBank/DDBJ databases">
        <authorList>
            <person name="Imhoff J.F."/>
            <person name="Rahn T."/>
            <person name="Kuenzel S."/>
            <person name="Neulinger S.C."/>
        </authorList>
    </citation>
    <scope>NUCLEOTIDE SEQUENCE</scope>
    <source>
        <strain evidence="2">DSM 4395</strain>
    </source>
</reference>
<dbReference type="PANTHER" id="PTHR35812:SF1">
    <property type="entry name" value="LIPOPROTEIN"/>
    <property type="match status" value="1"/>
</dbReference>
<comment type="caution">
    <text evidence="2">The sequence shown here is derived from an EMBL/GenBank/DDBJ whole genome shotgun (WGS) entry which is preliminary data.</text>
</comment>
<dbReference type="PANTHER" id="PTHR35812">
    <property type="entry name" value="LIPOPROTEIN"/>
    <property type="match status" value="1"/>
</dbReference>
<reference evidence="2" key="2">
    <citation type="journal article" date="2020" name="Microorganisms">
        <title>Osmotic Adaptation and Compatible Solute Biosynthesis of Phototrophic Bacteria as Revealed from Genome Analyses.</title>
        <authorList>
            <person name="Imhoff J.F."/>
            <person name="Rahn T."/>
            <person name="Kunzel S."/>
            <person name="Keller A."/>
            <person name="Neulinger S.C."/>
        </authorList>
    </citation>
    <scope>NUCLEOTIDE SEQUENCE</scope>
    <source>
        <strain evidence="2">DSM 4395</strain>
    </source>
</reference>
<accession>A0AAJ0UG90</accession>
<dbReference type="Pfam" id="PF07603">
    <property type="entry name" value="Lcl_C"/>
    <property type="match status" value="1"/>
</dbReference>
<organism evidence="2 3">
    <name type="scientific">Halochromatium salexigens</name>
    <name type="common">Chromatium salexigens</name>
    <dbReference type="NCBI Taxonomy" id="49447"/>
    <lineage>
        <taxon>Bacteria</taxon>
        <taxon>Pseudomonadati</taxon>
        <taxon>Pseudomonadota</taxon>
        <taxon>Gammaproteobacteria</taxon>
        <taxon>Chromatiales</taxon>
        <taxon>Chromatiaceae</taxon>
        <taxon>Halochromatium</taxon>
    </lineage>
</organism>
<evidence type="ECO:0000259" key="1">
    <source>
        <dbReference type="Pfam" id="PF07603"/>
    </source>
</evidence>
<keyword evidence="3" id="KW-1185">Reference proteome</keyword>
<dbReference type="CDD" id="cd00063">
    <property type="entry name" value="FN3"/>
    <property type="match status" value="1"/>
</dbReference>
<dbReference type="InterPro" id="IPR003961">
    <property type="entry name" value="FN3_dom"/>
</dbReference>
<gene>
    <name evidence="2" type="ORF">CCR82_10260</name>
</gene>
<evidence type="ECO:0000313" key="3">
    <source>
        <dbReference type="Proteomes" id="UP001296967"/>
    </source>
</evidence>
<dbReference type="InterPro" id="IPR011460">
    <property type="entry name" value="Lcl_C"/>
</dbReference>
<dbReference type="EMBL" id="NHSF01000059">
    <property type="protein sequence ID" value="MBK5930897.1"/>
    <property type="molecule type" value="Genomic_DNA"/>
</dbReference>
<name>A0AAJ0UG90_HALSE</name>